<name>A0A1I0Y3D0_9CELL</name>
<dbReference type="EMBL" id="FOKA01000006">
    <property type="protein sequence ID" value="SFB07859.1"/>
    <property type="molecule type" value="Genomic_DNA"/>
</dbReference>
<feature type="compositionally biased region" description="Basic and acidic residues" evidence="1">
    <location>
        <begin position="26"/>
        <end position="43"/>
    </location>
</feature>
<keyword evidence="3" id="KW-1185">Reference proteome</keyword>
<dbReference type="AlphaFoldDB" id="A0A1I0Y3D0"/>
<organism evidence="2 3">
    <name type="scientific">Cellulomonas marina</name>
    <dbReference type="NCBI Taxonomy" id="988821"/>
    <lineage>
        <taxon>Bacteria</taxon>
        <taxon>Bacillati</taxon>
        <taxon>Actinomycetota</taxon>
        <taxon>Actinomycetes</taxon>
        <taxon>Micrococcales</taxon>
        <taxon>Cellulomonadaceae</taxon>
        <taxon>Cellulomonas</taxon>
    </lineage>
</organism>
<gene>
    <name evidence="2" type="ORF">SAMN05421867_106157</name>
</gene>
<reference evidence="2 3" key="1">
    <citation type="submission" date="2016-10" db="EMBL/GenBank/DDBJ databases">
        <authorList>
            <person name="de Groot N.N."/>
        </authorList>
    </citation>
    <scope>NUCLEOTIDE SEQUENCE [LARGE SCALE GENOMIC DNA]</scope>
    <source>
        <strain evidence="2 3">CGMCC 4.6945</strain>
    </source>
</reference>
<dbReference type="RefSeq" id="WP_090032374.1">
    <property type="nucleotide sequence ID" value="NZ_BONM01000021.1"/>
</dbReference>
<accession>A0A1I0Y3D0</accession>
<sequence length="70" mass="7307">MTTDPHTQDGTIPSATAGGTGNPHPDSPRETHTDPEADPRLPDPSDEPANAMEELESPFSTAKPGDIGRS</sequence>
<proteinExistence type="predicted"/>
<evidence type="ECO:0000313" key="2">
    <source>
        <dbReference type="EMBL" id="SFB07859.1"/>
    </source>
</evidence>
<evidence type="ECO:0000256" key="1">
    <source>
        <dbReference type="SAM" id="MobiDB-lite"/>
    </source>
</evidence>
<evidence type="ECO:0000313" key="3">
    <source>
        <dbReference type="Proteomes" id="UP000199012"/>
    </source>
</evidence>
<feature type="compositionally biased region" description="Polar residues" evidence="1">
    <location>
        <begin position="1"/>
        <end position="14"/>
    </location>
</feature>
<feature type="region of interest" description="Disordered" evidence="1">
    <location>
        <begin position="1"/>
        <end position="70"/>
    </location>
</feature>
<dbReference type="Proteomes" id="UP000199012">
    <property type="component" value="Unassembled WGS sequence"/>
</dbReference>
<protein>
    <submittedName>
        <fullName evidence="2">Uncharacterized protein</fullName>
    </submittedName>
</protein>